<dbReference type="PROSITE" id="PS51035">
    <property type="entry name" value="BAG"/>
    <property type="match status" value="1"/>
</dbReference>
<evidence type="ECO:0000256" key="1">
    <source>
        <dbReference type="SAM" id="Phobius"/>
    </source>
</evidence>
<feature type="domain" description="BAG" evidence="2">
    <location>
        <begin position="120"/>
        <end position="204"/>
    </location>
</feature>
<feature type="transmembrane region" description="Helical" evidence="1">
    <location>
        <begin position="16"/>
        <end position="33"/>
    </location>
</feature>
<dbReference type="GO" id="GO:0071630">
    <property type="term" value="P:nuclear protein quality control by the ubiquitin-proteasome system"/>
    <property type="evidence" value="ECO:0007669"/>
    <property type="project" value="EnsemblFungi"/>
</dbReference>
<keyword evidence="1" id="KW-1133">Transmembrane helix</keyword>
<dbReference type="AlphaFoldDB" id="S9WXQ8"/>
<proteinExistence type="predicted"/>
<sequence>MMNSYLVGFHALEKRYWVSFLVVSVTVLVGIVIRKKTQKTEEVIIVKYKDEQLKFVFRQPRLAKVSYSSLLQRVCRAFSVAPEKVYLESEGKQLQDASLAQQKVGDGSVLHLKPVPLSPALQQIEVYRTDLEKDIVPLVQQYCSSPPSDALAIEDAHVRLTETLLGRMIRLDAIDVQDDPDARMKRKEAVRWTQSFLQKLDVAKSDSLKELK</sequence>
<dbReference type="HOGENOM" id="CLU_1300318_0_0_1"/>
<dbReference type="InterPro" id="IPR029071">
    <property type="entry name" value="Ubiquitin-like_domsf"/>
</dbReference>
<dbReference type="SMART" id="SM00264">
    <property type="entry name" value="BAG"/>
    <property type="match status" value="1"/>
</dbReference>
<accession>S9WXQ8</accession>
<organism evidence="3 4">
    <name type="scientific">Schizosaccharomyces cryophilus (strain OY26 / ATCC MYA-4695 / CBS 11777 / NBRC 106824 / NRRL Y48691)</name>
    <name type="common">Fission yeast</name>
    <dbReference type="NCBI Taxonomy" id="653667"/>
    <lineage>
        <taxon>Eukaryota</taxon>
        <taxon>Fungi</taxon>
        <taxon>Dikarya</taxon>
        <taxon>Ascomycota</taxon>
        <taxon>Taphrinomycotina</taxon>
        <taxon>Schizosaccharomycetes</taxon>
        <taxon>Schizosaccharomycetales</taxon>
        <taxon>Schizosaccharomycetaceae</taxon>
        <taxon>Schizosaccharomyces</taxon>
    </lineage>
</organism>
<dbReference type="eggNOG" id="KOG4361">
    <property type="taxonomic scope" value="Eukaryota"/>
</dbReference>
<gene>
    <name evidence="3" type="ORF">SPOG_01372</name>
</gene>
<dbReference type="CDD" id="cd17039">
    <property type="entry name" value="Ubl_ubiquitin_like"/>
    <property type="match status" value="1"/>
</dbReference>
<dbReference type="InterPro" id="IPR036533">
    <property type="entry name" value="BAG_dom_sf"/>
</dbReference>
<name>S9WXQ8_SCHCR</name>
<dbReference type="InterPro" id="IPR003103">
    <property type="entry name" value="BAG_domain"/>
</dbReference>
<dbReference type="GO" id="GO:0051087">
    <property type="term" value="F:protein-folding chaperone binding"/>
    <property type="evidence" value="ECO:0007669"/>
    <property type="project" value="InterPro"/>
</dbReference>
<dbReference type="RefSeq" id="XP_013025514.1">
    <property type="nucleotide sequence ID" value="XM_013170060.1"/>
</dbReference>
<dbReference type="OMA" id="QQYCSSP"/>
<evidence type="ECO:0000313" key="3">
    <source>
        <dbReference type="EMBL" id="EPY49487.1"/>
    </source>
</evidence>
<dbReference type="Gene3D" id="1.20.58.120">
    <property type="entry name" value="BAG domain"/>
    <property type="match status" value="1"/>
</dbReference>
<dbReference type="EMBL" id="KE546995">
    <property type="protein sequence ID" value="EPY49487.1"/>
    <property type="molecule type" value="Genomic_DNA"/>
</dbReference>
<reference evidence="3 4" key="1">
    <citation type="journal article" date="2011" name="Science">
        <title>Comparative functional genomics of the fission yeasts.</title>
        <authorList>
            <person name="Rhind N."/>
            <person name="Chen Z."/>
            <person name="Yassour M."/>
            <person name="Thompson D.A."/>
            <person name="Haas B.J."/>
            <person name="Habib N."/>
            <person name="Wapinski I."/>
            <person name="Roy S."/>
            <person name="Lin M.F."/>
            <person name="Heiman D.I."/>
            <person name="Young S.K."/>
            <person name="Furuya K."/>
            <person name="Guo Y."/>
            <person name="Pidoux A."/>
            <person name="Chen H.M."/>
            <person name="Robbertse B."/>
            <person name="Goldberg J.M."/>
            <person name="Aoki K."/>
            <person name="Bayne E.H."/>
            <person name="Berlin A.M."/>
            <person name="Desjardins C.A."/>
            <person name="Dobbs E."/>
            <person name="Dukaj L."/>
            <person name="Fan L."/>
            <person name="FitzGerald M.G."/>
            <person name="French C."/>
            <person name="Gujja S."/>
            <person name="Hansen K."/>
            <person name="Keifenheim D."/>
            <person name="Levin J.Z."/>
            <person name="Mosher R.A."/>
            <person name="Mueller C.A."/>
            <person name="Pfiffner J."/>
            <person name="Priest M."/>
            <person name="Russ C."/>
            <person name="Smialowska A."/>
            <person name="Swoboda P."/>
            <person name="Sykes S.M."/>
            <person name="Vaughn M."/>
            <person name="Vengrova S."/>
            <person name="Yoder R."/>
            <person name="Zeng Q."/>
            <person name="Allshire R."/>
            <person name="Baulcombe D."/>
            <person name="Birren B.W."/>
            <person name="Brown W."/>
            <person name="Ekwall K."/>
            <person name="Kellis M."/>
            <person name="Leatherwood J."/>
            <person name="Levin H."/>
            <person name="Margalit H."/>
            <person name="Martienssen R."/>
            <person name="Nieduszynski C.A."/>
            <person name="Spatafora J.W."/>
            <person name="Friedman N."/>
            <person name="Dalgaard J.Z."/>
            <person name="Baumann P."/>
            <person name="Niki H."/>
            <person name="Regev A."/>
            <person name="Nusbaum C."/>
        </authorList>
    </citation>
    <scope>NUCLEOTIDE SEQUENCE [LARGE SCALE GENOMIC DNA]</scope>
    <source>
        <strain evidence="4">OY26 / ATCC MYA-4695 / CBS 11777 / NBRC 106824 / NRRL Y48691</strain>
    </source>
</reference>
<dbReference type="STRING" id="653667.S9WXQ8"/>
<evidence type="ECO:0000259" key="2">
    <source>
        <dbReference type="PROSITE" id="PS51035"/>
    </source>
</evidence>
<keyword evidence="4" id="KW-1185">Reference proteome</keyword>
<dbReference type="SUPFAM" id="SSF63491">
    <property type="entry name" value="BAG domain"/>
    <property type="match status" value="1"/>
</dbReference>
<dbReference type="SUPFAM" id="SSF54236">
    <property type="entry name" value="Ubiquitin-like"/>
    <property type="match status" value="1"/>
</dbReference>
<protein>
    <submittedName>
        <fullName evidence="3">BAG family molecular chaperone regulator Bag102</fullName>
    </submittedName>
</protein>
<dbReference type="GeneID" id="25035701"/>
<keyword evidence="1" id="KW-0812">Transmembrane</keyword>
<dbReference type="Proteomes" id="UP000015464">
    <property type="component" value="Unassembled WGS sequence"/>
</dbReference>
<dbReference type="Pfam" id="PF02179">
    <property type="entry name" value="BAG"/>
    <property type="match status" value="1"/>
</dbReference>
<dbReference type="OrthoDB" id="417450at2759"/>
<evidence type="ECO:0000313" key="4">
    <source>
        <dbReference type="Proteomes" id="UP000015464"/>
    </source>
</evidence>
<dbReference type="GO" id="GO:0031965">
    <property type="term" value="C:nuclear membrane"/>
    <property type="evidence" value="ECO:0007669"/>
    <property type="project" value="EnsemblFungi"/>
</dbReference>
<keyword evidence="1" id="KW-0472">Membrane</keyword>